<organism evidence="7 8">
    <name type="scientific">Microbacterium pygmaeum</name>
    <dbReference type="NCBI Taxonomy" id="370764"/>
    <lineage>
        <taxon>Bacteria</taxon>
        <taxon>Bacillati</taxon>
        <taxon>Actinomycetota</taxon>
        <taxon>Actinomycetes</taxon>
        <taxon>Micrococcales</taxon>
        <taxon>Microbacteriaceae</taxon>
        <taxon>Microbacterium</taxon>
    </lineage>
</organism>
<evidence type="ECO:0000256" key="3">
    <source>
        <dbReference type="ARBA" id="ARBA00023326"/>
    </source>
</evidence>
<dbReference type="InterPro" id="IPR050964">
    <property type="entry name" value="Striated_Muscle_Regulatory"/>
</dbReference>
<feature type="compositionally biased region" description="Polar residues" evidence="4">
    <location>
        <begin position="1535"/>
        <end position="1548"/>
    </location>
</feature>
<dbReference type="RefSeq" id="WP_091485249.1">
    <property type="nucleotide sequence ID" value="NZ_LT629692.1"/>
</dbReference>
<feature type="compositionally biased region" description="Acidic residues" evidence="4">
    <location>
        <begin position="371"/>
        <end position="384"/>
    </location>
</feature>
<keyword evidence="5" id="KW-0472">Membrane</keyword>
<keyword evidence="3" id="KW-0119">Carbohydrate metabolism</keyword>
<feature type="transmembrane region" description="Helical" evidence="5">
    <location>
        <begin position="12"/>
        <end position="34"/>
    </location>
</feature>
<feature type="domain" description="Fibronectin type-III" evidence="6">
    <location>
        <begin position="1654"/>
        <end position="1749"/>
    </location>
</feature>
<evidence type="ECO:0000313" key="7">
    <source>
        <dbReference type="EMBL" id="SDG43239.1"/>
    </source>
</evidence>
<evidence type="ECO:0000256" key="5">
    <source>
        <dbReference type="SAM" id="Phobius"/>
    </source>
</evidence>
<protein>
    <submittedName>
        <fullName evidence="7">Fibronectin type III domain-containing protein</fullName>
    </submittedName>
</protein>
<dbReference type="InterPro" id="IPR036116">
    <property type="entry name" value="FN3_sf"/>
</dbReference>
<feature type="region of interest" description="Disordered" evidence="4">
    <location>
        <begin position="1535"/>
        <end position="1560"/>
    </location>
</feature>
<keyword evidence="8" id="KW-1185">Reference proteome</keyword>
<evidence type="ECO:0000256" key="1">
    <source>
        <dbReference type="ARBA" id="ARBA00022737"/>
    </source>
</evidence>
<evidence type="ECO:0000313" key="8">
    <source>
        <dbReference type="Proteomes" id="UP000199009"/>
    </source>
</evidence>
<keyword evidence="3" id="KW-0624">Polysaccharide degradation</keyword>
<dbReference type="PROSITE" id="PS50853">
    <property type="entry name" value="FN3"/>
    <property type="match status" value="3"/>
</dbReference>
<dbReference type="InterPro" id="IPR003961">
    <property type="entry name" value="FN3_dom"/>
</dbReference>
<dbReference type="Pfam" id="PF00041">
    <property type="entry name" value="fn3"/>
    <property type="match status" value="3"/>
</dbReference>
<dbReference type="GO" id="GO:0000272">
    <property type="term" value="P:polysaccharide catabolic process"/>
    <property type="evidence" value="ECO:0007669"/>
    <property type="project" value="UniProtKB-KW"/>
</dbReference>
<dbReference type="PANTHER" id="PTHR13817:SF73">
    <property type="entry name" value="FIBRONECTIN TYPE-III DOMAIN-CONTAINING PROTEIN"/>
    <property type="match status" value="1"/>
</dbReference>
<feature type="region of interest" description="Disordered" evidence="4">
    <location>
        <begin position="366"/>
        <end position="408"/>
    </location>
</feature>
<dbReference type="InterPro" id="IPR013783">
    <property type="entry name" value="Ig-like_fold"/>
</dbReference>
<keyword evidence="1" id="KW-0677">Repeat</keyword>
<dbReference type="STRING" id="370764.SAMN04489810_0285"/>
<feature type="domain" description="Fibronectin type-III" evidence="6">
    <location>
        <begin position="1556"/>
        <end position="1649"/>
    </location>
</feature>
<feature type="compositionally biased region" description="Polar residues" evidence="4">
    <location>
        <begin position="1921"/>
        <end position="1933"/>
    </location>
</feature>
<dbReference type="SUPFAM" id="SSF49265">
    <property type="entry name" value="Fibronectin type III"/>
    <property type="match status" value="2"/>
</dbReference>
<feature type="region of interest" description="Disordered" evidence="4">
    <location>
        <begin position="1921"/>
        <end position="1950"/>
    </location>
</feature>
<evidence type="ECO:0000259" key="6">
    <source>
        <dbReference type="PROSITE" id="PS50853"/>
    </source>
</evidence>
<dbReference type="GO" id="GO:0016798">
    <property type="term" value="F:hydrolase activity, acting on glycosyl bonds"/>
    <property type="evidence" value="ECO:0007669"/>
    <property type="project" value="UniProtKB-KW"/>
</dbReference>
<evidence type="ECO:0000256" key="4">
    <source>
        <dbReference type="SAM" id="MobiDB-lite"/>
    </source>
</evidence>
<reference evidence="7 8" key="1">
    <citation type="submission" date="2016-10" db="EMBL/GenBank/DDBJ databases">
        <authorList>
            <person name="de Groot N.N."/>
        </authorList>
    </citation>
    <scope>NUCLEOTIDE SEQUENCE [LARGE SCALE GENOMIC DNA]</scope>
    <source>
        <strain evidence="7 8">DSM 23142</strain>
    </source>
</reference>
<keyword evidence="2" id="KW-0378">Hydrolase</keyword>
<name>A0A1G7U837_9MICO</name>
<feature type="domain" description="Fibronectin type-III" evidence="6">
    <location>
        <begin position="1466"/>
        <end position="1555"/>
    </location>
</feature>
<dbReference type="Gene3D" id="2.60.40.2810">
    <property type="match status" value="1"/>
</dbReference>
<accession>A0A1G7U837</accession>
<dbReference type="OrthoDB" id="5241356at2"/>
<proteinExistence type="predicted"/>
<keyword evidence="2" id="KW-0326">Glycosidase</keyword>
<dbReference type="Pfam" id="PF17963">
    <property type="entry name" value="Big_9"/>
    <property type="match status" value="9"/>
</dbReference>
<gene>
    <name evidence="7" type="ORF">SAMN04489810_0285</name>
</gene>
<dbReference type="CDD" id="cd00063">
    <property type="entry name" value="FN3"/>
    <property type="match status" value="3"/>
</dbReference>
<dbReference type="Proteomes" id="UP000199009">
    <property type="component" value="Chromosome I"/>
</dbReference>
<dbReference type="PANTHER" id="PTHR13817">
    <property type="entry name" value="TITIN"/>
    <property type="match status" value="1"/>
</dbReference>
<dbReference type="EMBL" id="LT629692">
    <property type="protein sequence ID" value="SDG43239.1"/>
    <property type="molecule type" value="Genomic_DNA"/>
</dbReference>
<sequence>MKSFQWLRAHPRAVASTSAVTVAAVTLTTMAFVYQGFPTTEVDLHDGGVWVTKQSSLLVGHFNHESQVLDGGLRTTSDSFDILQSGSSVFVVDNTDGSLTAVDPAMVALTDSAEIPAGADVALGGSTVAILDPSSGDLWVTAADEVGSFEVQGTDPISSLGEGADVTVGVDGTVYAVSAEDKQLVTVRLEAGQATDPQTRSLDDLEGKGEVNVTAVGSTAVVLDADAGIVLTSDGRTLEVPGGDAAVLQQPSTVSDAVSIATSDALVRVPLDGSEISEIAAGASGDAAAPVFLKGCTYAAWSGSAKFVRDCIGDADDLESDIDGVDAETVLQFRVNRDVVVLNDIIGGAAWMASDSMQRVDNWNEITPPEGDAEEDEQTTEETVETTLPERTDVNSPPIATDDEFGVRPGRTTVLPVLDNDSDADGDVLTASLPDGDPSLGVVQPINNGAALQIALPEDASGSDSFVYEIDDGREGTATATVRLNVHDWDTNAGPTQKRITTVTVEAGGTVSYNVLPDWIDPDGDDIFLGSVAPAEGDEADFTSDGRITYRAIGITQGRKDVPIIVSDGDKVTEGIVRFDVRPVGSTVPVTNADHYVVRAGQTVTVAPLANDTSSSSEPLRLTRVDEVEGATVVPDFANKTFSFSSEIPAVYYVQYLVSAGANAVPGIVRIDVQAESDTTLPPVAVRDVALLPSGGEVLVNVLTNDSDPAGGILVVQSVTLPPNSGIAVAVLNHETLRISDQAALGEQVRITYRISNGTDTAEGEVIVIPVPAPPKLRPPVANDDQVVVRAGDIVTIPVLENDYHPNGDTIHVAPDLIPPLVDPEDGDLFVSQDTLRFRAGTEPGTVYATYEAVDSTGQRDAGYVTIQVLPVNADTNSAPRPRDLTARVLAGQRVQIAVPLDGIDQDGDSVELLGLASAPAKGRILETGPNFLVYEAFQDSSGLDVFTYRVRDNLGKEATAPIRLGIAPPESTNQAPYAVKDSVIMRPGRTVAVSVLLNDSDPDGDRISLVSDGLVVPDVAGLSAKVQSGRVVVTSPDEPTQTSVQYTIVDDRGAEASAVLQITVDEDVPLLGPIARDDRVRAEDVEEDTVDVEVLANDEDPDGTASALEVQVTAGVARVLPDGKLRVTLGEAAQLITYTVTDRDALVASAFVHVPSLGSLPPTLNASAKPIQVASGETVEIPLSTYVRASGGKKVVITEAAKVAAVHSDGAALVKDQGTLVYTSSAGYFGQDAITFEVTDGTGPDDPEGRKAVLTLPITVLTPENQPPTFTAGQIDVAPGEDPASLDLGALTADPDPEDLPKMRYGLVGGAPAGLSANIDGKRLTVSAASNTAKGTTATLAIRIDDGTTPPIEGSVTVRVTASTRAMPTANDDTVAEAPQGKPVSVPVLANDFNPFPETALKVTTAITETGQGEVDVVGDQVRVTPASTFFGTMVVRYRIQDATGDVDREAEGRIRLTVQGKPDAPGTPIVSSVQDRTVVLSWTPPADNGAAIEKYTVRSLAGGYTKTCASTTCTLDGLTNNVEYSFVVTATNRVNESDPSPASQTARPDARPDTPQPPTLVFGDRSLQVSWVTPTTPGSPVETFSLEISPAPPSGVAQKTGVTGNSLVWEGLENGASYQVRVRAHNRAPEPSTWSVWSANMVPAAPPAAPAAPSTARLDPVGSQAQMQVNWTPPANNGDSISGYELNVLRGGSSVRTVSVPAGQTSQALAIDASTSDYTFTVRAQNKAGWGAVSAPSAPRRAFLPPGAPGTPSATPGNNQVSVTYGAAEGNGANAGEIRYQYQVGAGGWRDDWVSGGGTTTSGVIGNGQVDNNGTYSISVRAVTALDGVTYEGPASAGSPGVAPFGPVNTPGASATNNGTSVTVGWSAPGLNGRPITRLEININGGGWENVGASGGSRVVGNGYQQTWSIQVRAIDSENQTSQVASASARTNDPPPVTARAGKGASGSWPGQCDTPSCAYMTLTVENFPAGNYMVRCADDNGGVFGGRRYDLSGNMTVQMGCFYGNPGRQAWLIIEGWGESQRITWY</sequence>
<keyword evidence="5" id="KW-1133">Transmembrane helix</keyword>
<evidence type="ECO:0000256" key="2">
    <source>
        <dbReference type="ARBA" id="ARBA00023295"/>
    </source>
</evidence>
<dbReference type="Gene3D" id="2.60.40.10">
    <property type="entry name" value="Immunoglobulins"/>
    <property type="match status" value="3"/>
</dbReference>
<dbReference type="SMART" id="SM00060">
    <property type="entry name" value="FN3"/>
    <property type="match status" value="5"/>
</dbReference>
<dbReference type="NCBIfam" id="NF012211">
    <property type="entry name" value="tand_rpt_95"/>
    <property type="match status" value="1"/>
</dbReference>
<keyword evidence="5" id="KW-0812">Transmembrane</keyword>